<feature type="transmembrane region" description="Helical" evidence="1">
    <location>
        <begin position="409"/>
        <end position="431"/>
    </location>
</feature>
<feature type="transmembrane region" description="Helical" evidence="1">
    <location>
        <begin position="227"/>
        <end position="251"/>
    </location>
</feature>
<evidence type="ECO:0008006" key="4">
    <source>
        <dbReference type="Google" id="ProtNLM"/>
    </source>
</evidence>
<feature type="transmembrane region" description="Helical" evidence="1">
    <location>
        <begin position="30"/>
        <end position="51"/>
    </location>
</feature>
<proteinExistence type="predicted"/>
<dbReference type="Proteomes" id="UP001230289">
    <property type="component" value="Unassembled WGS sequence"/>
</dbReference>
<dbReference type="RefSeq" id="WP_308487243.1">
    <property type="nucleotide sequence ID" value="NZ_JAVFCB010000001.1"/>
</dbReference>
<name>A0ABU0XF35_9MICO</name>
<organism evidence="2 3">
    <name type="scientific">Microbacterium capsulatum</name>
    <dbReference type="NCBI Taxonomy" id="3041921"/>
    <lineage>
        <taxon>Bacteria</taxon>
        <taxon>Bacillati</taxon>
        <taxon>Actinomycetota</taxon>
        <taxon>Actinomycetes</taxon>
        <taxon>Micrococcales</taxon>
        <taxon>Microbacteriaceae</taxon>
        <taxon>Microbacterium</taxon>
    </lineage>
</organism>
<keyword evidence="1" id="KW-0472">Membrane</keyword>
<evidence type="ECO:0000256" key="1">
    <source>
        <dbReference type="SAM" id="Phobius"/>
    </source>
</evidence>
<protein>
    <recommendedName>
        <fullName evidence="4">DUF2029 domain-containing protein</fullName>
    </recommendedName>
</protein>
<comment type="caution">
    <text evidence="2">The sequence shown here is derived from an EMBL/GenBank/DDBJ whole genome shotgun (WGS) entry which is preliminary data.</text>
</comment>
<accession>A0ABU0XF35</accession>
<feature type="transmembrane region" description="Helical" evidence="1">
    <location>
        <begin position="378"/>
        <end position="397"/>
    </location>
</feature>
<evidence type="ECO:0000313" key="2">
    <source>
        <dbReference type="EMBL" id="MDQ4212300.1"/>
    </source>
</evidence>
<keyword evidence="1" id="KW-1133">Transmembrane helix</keyword>
<gene>
    <name evidence="2" type="ORF">RBR11_00035</name>
</gene>
<feature type="transmembrane region" description="Helical" evidence="1">
    <location>
        <begin position="118"/>
        <end position="141"/>
    </location>
</feature>
<reference evidence="2 3" key="1">
    <citation type="submission" date="2023-08" db="EMBL/GenBank/DDBJ databases">
        <title>Microbacterium sp. nov., isolated from a waste landfill.</title>
        <authorList>
            <person name="Wen W."/>
        </authorList>
    </citation>
    <scope>NUCLEOTIDE SEQUENCE [LARGE SCALE GENOMIC DNA]</scope>
    <source>
        <strain evidence="2 3">ASV81</strain>
    </source>
</reference>
<evidence type="ECO:0000313" key="3">
    <source>
        <dbReference type="Proteomes" id="UP001230289"/>
    </source>
</evidence>
<feature type="transmembrane region" description="Helical" evidence="1">
    <location>
        <begin position="153"/>
        <end position="173"/>
    </location>
</feature>
<keyword evidence="3" id="KW-1185">Reference proteome</keyword>
<feature type="transmembrane region" description="Helical" evidence="1">
    <location>
        <begin position="193"/>
        <end position="220"/>
    </location>
</feature>
<dbReference type="EMBL" id="JAVFCB010000001">
    <property type="protein sequence ID" value="MDQ4212300.1"/>
    <property type="molecule type" value="Genomic_DNA"/>
</dbReference>
<feature type="transmembrane region" description="Helical" evidence="1">
    <location>
        <begin position="301"/>
        <end position="322"/>
    </location>
</feature>
<keyword evidence="1" id="KW-0812">Transmembrane</keyword>
<sequence length="449" mass="47500">MSGAEVGRPDAAKAEPAGARSARTVRRIGVPLGVLWTAFLLAHLYAASIGWTMPALPMGDTVFVYEPWARDALGGGPIVGITESWVYPQVALLPMLVAQGLSVLLHPLVPGAYAVGSASYVVAWSILITALDAVGFAVLLGGARAHRSRARRLAALLWMGALVALGPIAMFRIDAITVPLALIGGMWLFSRPAVAAALFTVGAWIKIWPGALLVAAVALLRRRIRMIVAAAVVTAAVLLSLVLLGGGRYLFGFLGQMTGRGLQIEAVGATPLLWLTQIGVTRIEYSRQILTFQLAGPGVDAIAAALTPLMVLGVIAVAGLALLKLRAGAPVRRLLPPTMLSLVAVLIASNKVGSPQFQLWLLTPLLLWWLFDRPRTRAVTIVVLAEFLLTQAVYPVFYDGLLAAQPFSIALLSARNILLVVTCVLAIRAVVRTPVPRIAPIPPAEPGRS</sequence>